<dbReference type="Pfam" id="PF04359">
    <property type="entry name" value="DUF493"/>
    <property type="match status" value="1"/>
</dbReference>
<evidence type="ECO:0000313" key="3">
    <source>
        <dbReference type="Proteomes" id="UP000304864"/>
    </source>
</evidence>
<comment type="similarity">
    <text evidence="1">Belongs to the UPF0250 family.</text>
</comment>
<accession>A0A4V1HHN9</accession>
<dbReference type="OrthoDB" id="9793424at2"/>
<keyword evidence="3" id="KW-1185">Reference proteome</keyword>
<sequence length="94" mass="10730">MTKDLHTPDNETLIEFPCDFKLKAMGRKSDDFIELVFDIACKYAPNTPKENIEIVPSKGERFISVNITIYATCIEQIHGIYGDLKKHPEVLMSL</sequence>
<dbReference type="Proteomes" id="UP000304864">
    <property type="component" value="Chromosome"/>
</dbReference>
<reference evidence="2 3" key="1">
    <citation type="submission" date="2019-05" db="EMBL/GenBank/DDBJ databases">
        <title>Thiomicrorhabdus sediminis sp. nov, a novel sulfur-oxidizing bacterium isolated from coastal sediment.</title>
        <authorList>
            <person name="Liu X."/>
        </authorList>
    </citation>
    <scope>NUCLEOTIDE SEQUENCE [LARGE SCALE GENOMIC DNA]</scope>
    <source>
        <strain evidence="2 3">G1</strain>
    </source>
</reference>
<dbReference type="GO" id="GO:0005829">
    <property type="term" value="C:cytosol"/>
    <property type="evidence" value="ECO:0007669"/>
    <property type="project" value="TreeGrafter"/>
</dbReference>
<dbReference type="SUPFAM" id="SSF117991">
    <property type="entry name" value="YbeD/HP0495-like"/>
    <property type="match status" value="1"/>
</dbReference>
<dbReference type="EMBL" id="CP040602">
    <property type="protein sequence ID" value="QCU89683.1"/>
    <property type="molecule type" value="Genomic_DNA"/>
</dbReference>
<dbReference type="KEGG" id="thig:FE785_03035"/>
<name>A0A4V1HHN9_9GAMM</name>
<proteinExistence type="inferred from homology"/>
<protein>
    <submittedName>
        <fullName evidence="2">DUF493 domain-containing protein</fullName>
    </submittedName>
</protein>
<dbReference type="InterPro" id="IPR027471">
    <property type="entry name" value="YbeD-like_sf"/>
</dbReference>
<dbReference type="Gene3D" id="3.30.70.260">
    <property type="match status" value="1"/>
</dbReference>
<dbReference type="PANTHER" id="PTHR38036">
    <property type="entry name" value="UPF0250 PROTEIN YBED"/>
    <property type="match status" value="1"/>
</dbReference>
<evidence type="ECO:0000256" key="1">
    <source>
        <dbReference type="ARBA" id="ARBA00008460"/>
    </source>
</evidence>
<gene>
    <name evidence="2" type="ORF">FE785_03035</name>
</gene>
<dbReference type="AlphaFoldDB" id="A0A4V1HHN9"/>
<organism evidence="2 3">
    <name type="scientific">Thiomicrorhabdus sediminis</name>
    <dbReference type="NCBI Taxonomy" id="2580412"/>
    <lineage>
        <taxon>Bacteria</taxon>
        <taxon>Pseudomonadati</taxon>
        <taxon>Pseudomonadota</taxon>
        <taxon>Gammaproteobacteria</taxon>
        <taxon>Thiotrichales</taxon>
        <taxon>Piscirickettsiaceae</taxon>
        <taxon>Thiomicrorhabdus</taxon>
    </lineage>
</organism>
<evidence type="ECO:0000313" key="2">
    <source>
        <dbReference type="EMBL" id="QCU89683.1"/>
    </source>
</evidence>
<dbReference type="RefSeq" id="WP_138564285.1">
    <property type="nucleotide sequence ID" value="NZ_CP040602.1"/>
</dbReference>
<dbReference type="InterPro" id="IPR007454">
    <property type="entry name" value="UPF0250_YbeD-like"/>
</dbReference>
<dbReference type="PANTHER" id="PTHR38036:SF1">
    <property type="entry name" value="UPF0250 PROTEIN YBED"/>
    <property type="match status" value="1"/>
</dbReference>